<keyword evidence="1" id="KW-0031">Aminopeptidase</keyword>
<keyword evidence="5" id="KW-0378">Hydrolase</keyword>
<protein>
    <submittedName>
        <fullName evidence="8">M28 family peptidase</fullName>
    </submittedName>
</protein>
<keyword evidence="2" id="KW-0645">Protease</keyword>
<organism evidence="8 9">
    <name type="scientific">Parashewanella spongiae</name>
    <dbReference type="NCBI Taxonomy" id="342950"/>
    <lineage>
        <taxon>Bacteria</taxon>
        <taxon>Pseudomonadati</taxon>
        <taxon>Pseudomonadota</taxon>
        <taxon>Gammaproteobacteria</taxon>
        <taxon>Alteromonadales</taxon>
        <taxon>Shewanellaceae</taxon>
        <taxon>Parashewanella</taxon>
    </lineage>
</organism>
<accession>A0A3A6TYR9</accession>
<gene>
    <name evidence="8" type="ORF">D5R81_05940</name>
</gene>
<dbReference type="PANTHER" id="PTHR12147:SF56">
    <property type="entry name" value="AMINOPEPTIDASE YDR415C-RELATED"/>
    <property type="match status" value="1"/>
</dbReference>
<evidence type="ECO:0000256" key="2">
    <source>
        <dbReference type="ARBA" id="ARBA00022670"/>
    </source>
</evidence>
<evidence type="ECO:0000256" key="6">
    <source>
        <dbReference type="ARBA" id="ARBA00022833"/>
    </source>
</evidence>
<evidence type="ECO:0000256" key="4">
    <source>
        <dbReference type="ARBA" id="ARBA00022729"/>
    </source>
</evidence>
<comment type="caution">
    <text evidence="8">The sequence shown here is derived from an EMBL/GenBank/DDBJ whole genome shotgun (WGS) entry which is preliminary data.</text>
</comment>
<dbReference type="EMBL" id="QYYH01000027">
    <property type="protein sequence ID" value="RJY18264.1"/>
    <property type="molecule type" value="Genomic_DNA"/>
</dbReference>
<dbReference type="InterPro" id="IPR007484">
    <property type="entry name" value="Peptidase_M28"/>
</dbReference>
<keyword evidence="9" id="KW-1185">Reference proteome</keyword>
<reference evidence="8 9" key="1">
    <citation type="submission" date="2018-09" db="EMBL/GenBank/DDBJ databases">
        <title>Phylogeny of the Shewanellaceae, and recommendation for two new genera, Pseudoshewanella and Parashewanella.</title>
        <authorList>
            <person name="Wang G."/>
        </authorList>
    </citation>
    <scope>NUCLEOTIDE SEQUENCE [LARGE SCALE GENOMIC DNA]</scope>
    <source>
        <strain evidence="8 9">KCTC 22492</strain>
    </source>
</reference>
<dbReference type="AlphaFoldDB" id="A0A3A6TYR9"/>
<dbReference type="SUPFAM" id="SSF53187">
    <property type="entry name" value="Zn-dependent exopeptidases"/>
    <property type="match status" value="1"/>
</dbReference>
<evidence type="ECO:0000256" key="5">
    <source>
        <dbReference type="ARBA" id="ARBA00022801"/>
    </source>
</evidence>
<dbReference type="GO" id="GO:0006508">
    <property type="term" value="P:proteolysis"/>
    <property type="evidence" value="ECO:0007669"/>
    <property type="project" value="UniProtKB-KW"/>
</dbReference>
<dbReference type="OrthoDB" id="9778250at2"/>
<keyword evidence="6" id="KW-0862">Zinc</keyword>
<dbReference type="GO" id="GO:0046872">
    <property type="term" value="F:metal ion binding"/>
    <property type="evidence" value="ECO:0007669"/>
    <property type="project" value="UniProtKB-KW"/>
</dbReference>
<dbReference type="PANTHER" id="PTHR12147">
    <property type="entry name" value="METALLOPEPTIDASE M28 FAMILY MEMBER"/>
    <property type="match status" value="1"/>
</dbReference>
<keyword evidence="4" id="KW-0732">Signal</keyword>
<evidence type="ECO:0000259" key="7">
    <source>
        <dbReference type="Pfam" id="PF04389"/>
    </source>
</evidence>
<evidence type="ECO:0000256" key="1">
    <source>
        <dbReference type="ARBA" id="ARBA00022438"/>
    </source>
</evidence>
<feature type="domain" description="Peptidase M28" evidence="7">
    <location>
        <begin position="11"/>
        <end position="208"/>
    </location>
</feature>
<dbReference type="Pfam" id="PF04389">
    <property type="entry name" value="Peptidase_M28"/>
    <property type="match status" value="1"/>
</dbReference>
<dbReference type="Gene3D" id="3.40.630.10">
    <property type="entry name" value="Zn peptidases"/>
    <property type="match status" value="1"/>
</dbReference>
<name>A0A3A6TYR9_9GAMM</name>
<dbReference type="Proteomes" id="UP000273022">
    <property type="component" value="Unassembled WGS sequence"/>
</dbReference>
<evidence type="ECO:0000313" key="8">
    <source>
        <dbReference type="EMBL" id="RJY18264.1"/>
    </source>
</evidence>
<proteinExistence type="predicted"/>
<sequence>MFHQSIIPPCWDHIGIDKSKTGDQIYNGALDNASGTAGILEIARQFAKLKHSGKSLNRSLTFIAATGEEQGLLGSRYYADNPLYPIDKTVAVFNLDSTNIYGRTKDYTIIGKGKSQLENYLDSAAATQNRVTKSEKYPESGGFFRSDHFSFAKYGVPAVFAGGGNEPIDEATETYKTSMQNIRRGCYHNVCDEYREDWNLDGALEDLAVYGQAAADLGNSKKWPGYFEGTEFHSLRPAN</sequence>
<dbReference type="GO" id="GO:0008235">
    <property type="term" value="F:metalloexopeptidase activity"/>
    <property type="evidence" value="ECO:0007669"/>
    <property type="project" value="InterPro"/>
</dbReference>
<evidence type="ECO:0000256" key="3">
    <source>
        <dbReference type="ARBA" id="ARBA00022723"/>
    </source>
</evidence>
<keyword evidence="3" id="KW-0479">Metal-binding</keyword>
<evidence type="ECO:0000313" key="9">
    <source>
        <dbReference type="Proteomes" id="UP000273022"/>
    </source>
</evidence>
<dbReference type="GO" id="GO:0004177">
    <property type="term" value="F:aminopeptidase activity"/>
    <property type="evidence" value="ECO:0007669"/>
    <property type="project" value="UniProtKB-KW"/>
</dbReference>
<dbReference type="InterPro" id="IPR045175">
    <property type="entry name" value="M28_fam"/>
</dbReference>